<dbReference type="Proteomes" id="UP000027195">
    <property type="component" value="Unassembled WGS sequence"/>
</dbReference>
<feature type="compositionally biased region" description="Low complexity" evidence="1">
    <location>
        <begin position="11"/>
        <end position="29"/>
    </location>
</feature>
<organism evidence="2 3">
    <name type="scientific">Botryobasidium botryosum (strain FD-172 SS1)</name>
    <dbReference type="NCBI Taxonomy" id="930990"/>
    <lineage>
        <taxon>Eukaryota</taxon>
        <taxon>Fungi</taxon>
        <taxon>Dikarya</taxon>
        <taxon>Basidiomycota</taxon>
        <taxon>Agaricomycotina</taxon>
        <taxon>Agaricomycetes</taxon>
        <taxon>Cantharellales</taxon>
        <taxon>Botryobasidiaceae</taxon>
        <taxon>Botryobasidium</taxon>
    </lineage>
</organism>
<dbReference type="HOGENOM" id="CLU_1570373_0_0_1"/>
<sequence length="170" mass="18761">MPEAPRPPRRLPLAQFPAALAGPTTPLPADTDEPRLKRQRIDPKAWDDADSLRAESHAHEIDIDDGEDFNAHGEAQLKDDKAAHALADDEHQVRMSSLRDSLASLREQAAREEEAARLASAPSGSKIRADILADSLTMHDTWVAKEKELAESMARCSIVVKEIDSLERQT</sequence>
<feature type="region of interest" description="Disordered" evidence="1">
    <location>
        <begin position="97"/>
        <end position="124"/>
    </location>
</feature>
<keyword evidence="3" id="KW-1185">Reference proteome</keyword>
<evidence type="ECO:0000313" key="3">
    <source>
        <dbReference type="Proteomes" id="UP000027195"/>
    </source>
</evidence>
<dbReference type="AlphaFoldDB" id="A0A067MYJ1"/>
<evidence type="ECO:0000313" key="2">
    <source>
        <dbReference type="EMBL" id="KDQ19760.1"/>
    </source>
</evidence>
<name>A0A067MYJ1_BOTB1</name>
<dbReference type="EMBL" id="KL198018">
    <property type="protein sequence ID" value="KDQ19760.1"/>
    <property type="molecule type" value="Genomic_DNA"/>
</dbReference>
<proteinExistence type="predicted"/>
<evidence type="ECO:0000256" key="1">
    <source>
        <dbReference type="SAM" id="MobiDB-lite"/>
    </source>
</evidence>
<accession>A0A067MYJ1</accession>
<feature type="region of interest" description="Disordered" evidence="1">
    <location>
        <begin position="1"/>
        <end position="73"/>
    </location>
</feature>
<gene>
    <name evidence="2" type="ORF">BOTBODRAFT_376465</name>
</gene>
<dbReference type="InParanoid" id="A0A067MYJ1"/>
<reference evidence="3" key="1">
    <citation type="journal article" date="2014" name="Proc. Natl. Acad. Sci. U.S.A.">
        <title>Extensive sampling of basidiomycete genomes demonstrates inadequacy of the white-rot/brown-rot paradigm for wood decay fungi.</title>
        <authorList>
            <person name="Riley R."/>
            <person name="Salamov A.A."/>
            <person name="Brown D.W."/>
            <person name="Nagy L.G."/>
            <person name="Floudas D."/>
            <person name="Held B.W."/>
            <person name="Levasseur A."/>
            <person name="Lombard V."/>
            <person name="Morin E."/>
            <person name="Otillar R."/>
            <person name="Lindquist E.A."/>
            <person name="Sun H."/>
            <person name="LaButti K.M."/>
            <person name="Schmutz J."/>
            <person name="Jabbour D."/>
            <person name="Luo H."/>
            <person name="Baker S.E."/>
            <person name="Pisabarro A.G."/>
            <person name="Walton J.D."/>
            <person name="Blanchette R.A."/>
            <person name="Henrissat B."/>
            <person name="Martin F."/>
            <person name="Cullen D."/>
            <person name="Hibbett D.S."/>
            <person name="Grigoriev I.V."/>
        </authorList>
    </citation>
    <scope>NUCLEOTIDE SEQUENCE [LARGE SCALE GENOMIC DNA]</scope>
    <source>
        <strain evidence="3">FD-172 SS1</strain>
    </source>
</reference>
<protein>
    <submittedName>
        <fullName evidence="2">Uncharacterized protein</fullName>
    </submittedName>
</protein>
<feature type="compositionally biased region" description="Basic and acidic residues" evidence="1">
    <location>
        <begin position="32"/>
        <end position="61"/>
    </location>
</feature>